<comment type="caution">
    <text evidence="1">The sequence shown here is derived from an EMBL/GenBank/DDBJ whole genome shotgun (WGS) entry which is preliminary data.</text>
</comment>
<sequence>MDHAQLVGYAEKRIEDCDDTGTPVAKDKAHEEYLREHVRPGRSSRSIFQEAMNVDDQIALRIAKSFGS</sequence>
<gene>
    <name evidence="1" type="ORF">B0A48_10687</name>
</gene>
<protein>
    <submittedName>
        <fullName evidence="1">Uncharacterized protein</fullName>
    </submittedName>
</protein>
<dbReference type="InParanoid" id="A0A1V8SY89"/>
<dbReference type="Proteomes" id="UP000192596">
    <property type="component" value="Unassembled WGS sequence"/>
</dbReference>
<proteinExistence type="predicted"/>
<dbReference type="EMBL" id="NAJO01000023">
    <property type="protein sequence ID" value="OQO04044.1"/>
    <property type="molecule type" value="Genomic_DNA"/>
</dbReference>
<name>A0A1V8SY89_9PEZI</name>
<evidence type="ECO:0000313" key="1">
    <source>
        <dbReference type="EMBL" id="OQO04044.1"/>
    </source>
</evidence>
<organism evidence="1 2">
    <name type="scientific">Cryoendolithus antarcticus</name>
    <dbReference type="NCBI Taxonomy" id="1507870"/>
    <lineage>
        <taxon>Eukaryota</taxon>
        <taxon>Fungi</taxon>
        <taxon>Dikarya</taxon>
        <taxon>Ascomycota</taxon>
        <taxon>Pezizomycotina</taxon>
        <taxon>Dothideomycetes</taxon>
        <taxon>Dothideomycetidae</taxon>
        <taxon>Cladosporiales</taxon>
        <taxon>Cladosporiaceae</taxon>
        <taxon>Cryoendolithus</taxon>
    </lineage>
</organism>
<evidence type="ECO:0000313" key="2">
    <source>
        <dbReference type="Proteomes" id="UP000192596"/>
    </source>
</evidence>
<reference evidence="2" key="1">
    <citation type="submission" date="2017-03" db="EMBL/GenBank/DDBJ databases">
        <title>Genomes of endolithic fungi from Antarctica.</title>
        <authorList>
            <person name="Coleine C."/>
            <person name="Masonjones S."/>
            <person name="Stajich J.E."/>
        </authorList>
    </citation>
    <scope>NUCLEOTIDE SEQUENCE [LARGE SCALE GENOMIC DNA]</scope>
    <source>
        <strain evidence="2">CCFEE 5527</strain>
    </source>
</reference>
<keyword evidence="2" id="KW-1185">Reference proteome</keyword>
<dbReference type="AlphaFoldDB" id="A0A1V8SY89"/>
<accession>A0A1V8SY89</accession>